<dbReference type="InterPro" id="IPR052710">
    <property type="entry name" value="CAAX_protease"/>
</dbReference>
<evidence type="ECO:0000256" key="1">
    <source>
        <dbReference type="SAM" id="Phobius"/>
    </source>
</evidence>
<feature type="transmembrane region" description="Helical" evidence="1">
    <location>
        <begin position="25"/>
        <end position="41"/>
    </location>
</feature>
<name>A0A1D7U7B5_9HYPH</name>
<dbReference type="STRING" id="1526658.BHK69_24925"/>
<dbReference type="PANTHER" id="PTHR36435:SF1">
    <property type="entry name" value="CAAX AMINO TERMINAL PROTEASE FAMILY PROTEIN"/>
    <property type="match status" value="1"/>
</dbReference>
<evidence type="ECO:0000259" key="2">
    <source>
        <dbReference type="Pfam" id="PF02517"/>
    </source>
</evidence>
<gene>
    <name evidence="3" type="ORF">BHK69_24925</name>
</gene>
<proteinExistence type="predicted"/>
<keyword evidence="1" id="KW-0812">Transmembrane</keyword>
<sequence>MAAFAFLATISTGRAVGFDAREAAFFLATGIATLVLSRIASDRSWREALAVSWPQERRVPLAFLAALLAVLVIEAALAVSGIFGSLDELKAMSPSERSLLGLANAVLLAPIVEELLFRGLLFTALRKRLPAFPTLAATTLAFGLLHIENGLLHVVSVLPAGAFLGYAREKSGGVGLPILLHASMNAAVVVAGLLL</sequence>
<protein>
    <recommendedName>
        <fullName evidence="2">CAAX prenyl protease 2/Lysostaphin resistance protein A-like domain-containing protein</fullName>
    </recommendedName>
</protein>
<feature type="transmembrane region" description="Helical" evidence="1">
    <location>
        <begin position="61"/>
        <end position="86"/>
    </location>
</feature>
<keyword evidence="1" id="KW-1133">Transmembrane helix</keyword>
<keyword evidence="4" id="KW-1185">Reference proteome</keyword>
<accession>A0A1D7U7B5</accession>
<feature type="transmembrane region" description="Helical" evidence="1">
    <location>
        <begin position="151"/>
        <end position="167"/>
    </location>
</feature>
<keyword evidence="1" id="KW-0472">Membrane</keyword>
<organism evidence="3 4">
    <name type="scientific">Bosea vaviloviae</name>
    <dbReference type="NCBI Taxonomy" id="1526658"/>
    <lineage>
        <taxon>Bacteria</taxon>
        <taxon>Pseudomonadati</taxon>
        <taxon>Pseudomonadota</taxon>
        <taxon>Alphaproteobacteria</taxon>
        <taxon>Hyphomicrobiales</taxon>
        <taxon>Boseaceae</taxon>
        <taxon>Bosea</taxon>
    </lineage>
</organism>
<evidence type="ECO:0000313" key="3">
    <source>
        <dbReference type="EMBL" id="AOO83259.1"/>
    </source>
</evidence>
<dbReference type="AlphaFoldDB" id="A0A1D7U7B5"/>
<reference evidence="3 4" key="1">
    <citation type="journal article" date="2015" name="Antonie Van Leeuwenhoek">
        <title>Bosea vaviloviae sp. nov., a new species of slow-growing rhizobia isolated from nodules of the relict species Vavilovia formosa (Stev.) Fed.</title>
        <authorList>
            <person name="Safronova V.I."/>
            <person name="Kuznetsova I.G."/>
            <person name="Sazanova A.L."/>
            <person name="Kimeklis A.K."/>
            <person name="Belimov A.A."/>
            <person name="Andronov E.E."/>
            <person name="Pinaev A.G."/>
            <person name="Chizhevskaya E.P."/>
            <person name="Pukhaev A.R."/>
            <person name="Popov K.P."/>
            <person name="Willems A."/>
            <person name="Tikhonovich I.A."/>
        </authorList>
    </citation>
    <scope>NUCLEOTIDE SEQUENCE [LARGE SCALE GENOMIC DNA]</scope>
    <source>
        <strain evidence="3 4">Vaf18</strain>
    </source>
</reference>
<dbReference type="GO" id="GO:0004175">
    <property type="term" value="F:endopeptidase activity"/>
    <property type="evidence" value="ECO:0007669"/>
    <property type="project" value="UniProtKB-ARBA"/>
</dbReference>
<dbReference type="Proteomes" id="UP000094969">
    <property type="component" value="Chromosome"/>
</dbReference>
<dbReference type="GO" id="GO:0080120">
    <property type="term" value="P:CAAX-box protein maturation"/>
    <property type="evidence" value="ECO:0007669"/>
    <property type="project" value="UniProtKB-ARBA"/>
</dbReference>
<dbReference type="KEGG" id="bvv:BHK69_24925"/>
<feature type="transmembrane region" description="Helical" evidence="1">
    <location>
        <begin position="98"/>
        <end position="117"/>
    </location>
</feature>
<dbReference type="EMBL" id="CP017147">
    <property type="protein sequence ID" value="AOO83259.1"/>
    <property type="molecule type" value="Genomic_DNA"/>
</dbReference>
<evidence type="ECO:0000313" key="4">
    <source>
        <dbReference type="Proteomes" id="UP000094969"/>
    </source>
</evidence>
<dbReference type="Pfam" id="PF02517">
    <property type="entry name" value="Rce1-like"/>
    <property type="match status" value="1"/>
</dbReference>
<dbReference type="InterPro" id="IPR003675">
    <property type="entry name" value="Rce1/LyrA-like_dom"/>
</dbReference>
<feature type="transmembrane region" description="Helical" evidence="1">
    <location>
        <begin position="174"/>
        <end position="194"/>
    </location>
</feature>
<feature type="domain" description="CAAX prenyl protease 2/Lysostaphin resistance protein A-like" evidence="2">
    <location>
        <begin position="98"/>
        <end position="186"/>
    </location>
</feature>
<dbReference type="PANTHER" id="PTHR36435">
    <property type="entry name" value="SLR1288 PROTEIN"/>
    <property type="match status" value="1"/>
</dbReference>